<evidence type="ECO:0000256" key="4">
    <source>
        <dbReference type="ARBA" id="ARBA00022692"/>
    </source>
</evidence>
<comment type="subcellular location">
    <subcellularLocation>
        <location evidence="1">Cell membrane</location>
        <topology evidence="1">Single-pass type I membrane protein</topology>
    </subcellularLocation>
</comment>
<keyword evidence="5 9" id="KW-0732">Signal</keyword>
<keyword evidence="6 8" id="KW-1133">Transmembrane helix</keyword>
<evidence type="ECO:0000313" key="12">
    <source>
        <dbReference type="Proteomes" id="UP001303046"/>
    </source>
</evidence>
<evidence type="ECO:0000256" key="7">
    <source>
        <dbReference type="ARBA" id="ARBA00023136"/>
    </source>
</evidence>
<feature type="transmembrane region" description="Helical" evidence="8">
    <location>
        <begin position="354"/>
        <end position="378"/>
    </location>
</feature>
<feature type="domain" description="ZP" evidence="10">
    <location>
        <begin position="39"/>
        <end position="297"/>
    </location>
</feature>
<proteinExistence type="predicted"/>
<feature type="signal peptide" evidence="9">
    <location>
        <begin position="1"/>
        <end position="25"/>
    </location>
</feature>
<reference evidence="11 12" key="1">
    <citation type="submission" date="2023-08" db="EMBL/GenBank/DDBJ databases">
        <title>A Necator americanus chromosomal reference genome.</title>
        <authorList>
            <person name="Ilik V."/>
            <person name="Petrzelkova K.J."/>
            <person name="Pardy F."/>
            <person name="Fuh T."/>
            <person name="Niatou-Singa F.S."/>
            <person name="Gouil Q."/>
            <person name="Baker L."/>
            <person name="Ritchie M.E."/>
            <person name="Jex A.R."/>
            <person name="Gazzola D."/>
            <person name="Li H."/>
            <person name="Toshio Fujiwara R."/>
            <person name="Zhan B."/>
            <person name="Aroian R.V."/>
            <person name="Pafco B."/>
            <person name="Schwarz E.M."/>
        </authorList>
    </citation>
    <scope>NUCLEOTIDE SEQUENCE [LARGE SCALE GENOMIC DNA]</scope>
    <source>
        <strain evidence="11 12">Aroian</strain>
        <tissue evidence="11">Whole animal</tissue>
    </source>
</reference>
<gene>
    <name evidence="11" type="primary">Necator_chrIII.g13045</name>
    <name evidence="11" type="ORF">RB195_012278</name>
</gene>
<feature type="chain" id="PRO_5045869567" description="ZP domain-containing protein" evidence="9">
    <location>
        <begin position="26"/>
        <end position="388"/>
    </location>
</feature>
<evidence type="ECO:0000259" key="10">
    <source>
        <dbReference type="PROSITE" id="PS51034"/>
    </source>
</evidence>
<dbReference type="InterPro" id="IPR057475">
    <property type="entry name" value="CUT_C"/>
</dbReference>
<keyword evidence="7 8" id="KW-0472">Membrane</keyword>
<evidence type="ECO:0000256" key="6">
    <source>
        <dbReference type="ARBA" id="ARBA00022989"/>
    </source>
</evidence>
<dbReference type="InterPro" id="IPR056953">
    <property type="entry name" value="CUT_N"/>
</dbReference>
<dbReference type="Pfam" id="PF25057">
    <property type="entry name" value="CUT_N"/>
    <property type="match status" value="1"/>
</dbReference>
<organism evidence="11 12">
    <name type="scientific">Necator americanus</name>
    <name type="common">Human hookworm</name>
    <dbReference type="NCBI Taxonomy" id="51031"/>
    <lineage>
        <taxon>Eukaryota</taxon>
        <taxon>Metazoa</taxon>
        <taxon>Ecdysozoa</taxon>
        <taxon>Nematoda</taxon>
        <taxon>Chromadorea</taxon>
        <taxon>Rhabditida</taxon>
        <taxon>Rhabditina</taxon>
        <taxon>Rhabditomorpha</taxon>
        <taxon>Strongyloidea</taxon>
        <taxon>Ancylostomatidae</taxon>
        <taxon>Bunostominae</taxon>
        <taxon>Necator</taxon>
    </lineage>
</organism>
<dbReference type="Proteomes" id="UP001303046">
    <property type="component" value="Unassembled WGS sequence"/>
</dbReference>
<evidence type="ECO:0000256" key="5">
    <source>
        <dbReference type="ARBA" id="ARBA00022729"/>
    </source>
</evidence>
<evidence type="ECO:0000256" key="3">
    <source>
        <dbReference type="ARBA" id="ARBA00022475"/>
    </source>
</evidence>
<protein>
    <recommendedName>
        <fullName evidence="10">ZP domain-containing protein</fullName>
    </recommendedName>
</protein>
<dbReference type="PANTHER" id="PTHR22907">
    <property type="entry name" value="GH04558P"/>
    <property type="match status" value="1"/>
</dbReference>
<evidence type="ECO:0000256" key="8">
    <source>
        <dbReference type="SAM" id="Phobius"/>
    </source>
</evidence>
<dbReference type="Pfam" id="PF25301">
    <property type="entry name" value="CUT_C"/>
    <property type="match status" value="1"/>
</dbReference>
<keyword evidence="12" id="KW-1185">Reference proteome</keyword>
<dbReference type="PROSITE" id="PS51034">
    <property type="entry name" value="ZP_2"/>
    <property type="match status" value="1"/>
</dbReference>
<dbReference type="InterPro" id="IPR001507">
    <property type="entry name" value="ZP_dom"/>
</dbReference>
<evidence type="ECO:0000256" key="2">
    <source>
        <dbReference type="ARBA" id="ARBA00022460"/>
    </source>
</evidence>
<keyword evidence="2" id="KW-0193">Cuticle</keyword>
<accession>A0ABR1D776</accession>
<dbReference type="SMART" id="SM00241">
    <property type="entry name" value="ZP"/>
    <property type="match status" value="1"/>
</dbReference>
<dbReference type="PANTHER" id="PTHR22907:SF13">
    <property type="entry name" value="ZP DOMAIN-CONTAINING PROTEIN"/>
    <property type="match status" value="1"/>
</dbReference>
<evidence type="ECO:0000313" key="11">
    <source>
        <dbReference type="EMBL" id="KAK6746065.1"/>
    </source>
</evidence>
<dbReference type="EMBL" id="JAVFWL010000003">
    <property type="protein sequence ID" value="KAK6746065.1"/>
    <property type="molecule type" value="Genomic_DNA"/>
</dbReference>
<keyword evidence="3" id="KW-1003">Cell membrane</keyword>
<sequence>MFGGVGLMIWTLGFFVAKISFVCDAKKVDNKLIGSPEVICGPDAIRIRGESEDIFEGQVFVKNQRRSHDCFVVYSADDNSTAPEFTLSLNRISSCGIDMRRNPSRGLELFAVFVFAFHPSFVTAGDRAFAVHCLFQQQQITISTRFDFISDITPKAVVGATSSVPAVELEIVHGRVPTEKEVTDSVRVGEPLMLIWHTESNSHLYGVRVLDCTAETRDRRGMGIIRDGCSTDNTLISDIRYADNHQRAFADATAFKFPDLTEVWFRCAVQLCIRRFDHLVLTGKSEQDLCNNSYKCGTNPRQRRRVVSDADDNVIEVTGRVFVNDDESTVYTNYAAQASAAPSKPSTMCMTKDVMAVGSAVSATVCVSSLLTIASFIYSKLKLKRPAL</sequence>
<comment type="caution">
    <text evidence="11">The sequence shown here is derived from an EMBL/GenBank/DDBJ whole genome shotgun (WGS) entry which is preliminary data.</text>
</comment>
<evidence type="ECO:0000256" key="1">
    <source>
        <dbReference type="ARBA" id="ARBA00004251"/>
    </source>
</evidence>
<keyword evidence="4 8" id="KW-0812">Transmembrane</keyword>
<dbReference type="InterPro" id="IPR051962">
    <property type="entry name" value="Cuticlin"/>
</dbReference>
<evidence type="ECO:0000256" key="9">
    <source>
        <dbReference type="SAM" id="SignalP"/>
    </source>
</evidence>
<name>A0ABR1D776_NECAM</name>